<proteinExistence type="predicted"/>
<name>A0A835LFJ6_9MAGN</name>
<dbReference type="EMBL" id="JADFTS010000008">
    <property type="protein sequence ID" value="KAF9592840.1"/>
    <property type="molecule type" value="Genomic_DNA"/>
</dbReference>
<evidence type="ECO:0000313" key="1">
    <source>
        <dbReference type="EMBL" id="KAF9592840.1"/>
    </source>
</evidence>
<organism evidence="1 2">
    <name type="scientific">Coptis chinensis</name>
    <dbReference type="NCBI Taxonomy" id="261450"/>
    <lineage>
        <taxon>Eukaryota</taxon>
        <taxon>Viridiplantae</taxon>
        <taxon>Streptophyta</taxon>
        <taxon>Embryophyta</taxon>
        <taxon>Tracheophyta</taxon>
        <taxon>Spermatophyta</taxon>
        <taxon>Magnoliopsida</taxon>
        <taxon>Ranunculales</taxon>
        <taxon>Ranunculaceae</taxon>
        <taxon>Coptidoideae</taxon>
        <taxon>Coptis</taxon>
    </lineage>
</organism>
<protein>
    <submittedName>
        <fullName evidence="1">Uncharacterized protein</fullName>
    </submittedName>
</protein>
<keyword evidence="2" id="KW-1185">Reference proteome</keyword>
<reference evidence="1 2" key="1">
    <citation type="submission" date="2020-10" db="EMBL/GenBank/DDBJ databases">
        <title>The Coptis chinensis genome and diversification of protoberbering-type alkaloids.</title>
        <authorList>
            <person name="Wang B."/>
            <person name="Shu S."/>
            <person name="Song C."/>
            <person name="Liu Y."/>
        </authorList>
    </citation>
    <scope>NUCLEOTIDE SEQUENCE [LARGE SCALE GENOMIC DNA]</scope>
    <source>
        <strain evidence="1">HL-2020</strain>
        <tissue evidence="1">Leaf</tissue>
    </source>
</reference>
<sequence>EPSVAKGTPSPVAAALPRDPPRMFSVCNLSHSYLEVVADECYADSKAIELDFPVSMVSTGNCLSVGVCNGLVYYGADLETGIFGSGFPKASCLVNKCDLDRDFGRAPSFEHHLLVTSSALLSTNLGQMNLIYLGFNFLLLKQIGGALVEESTCMIFGKAISLFFNILVPIVYIIQDYKATLLCAYPKKRTLKKERIEKLKKEKLKNHGNTRYGQVSLSFAAMTKVKLCGFSWGFISPVMRWLSPVHSLIQETLPSWFPSVHGPRAGWRIWRDGCNLWGMRLAYFALCVERFCSKWIRIIGFKAAPKVIGATLNSWLVHLMGIFHSVVIGQLGVHMYFCELHGGVYTGVVVEVDMDVLKTKLGRSGIGAMERPPNRLSQNE</sequence>
<dbReference type="Proteomes" id="UP000631114">
    <property type="component" value="Unassembled WGS sequence"/>
</dbReference>
<dbReference type="AlphaFoldDB" id="A0A835LFJ6"/>
<comment type="caution">
    <text evidence="1">The sequence shown here is derived from an EMBL/GenBank/DDBJ whole genome shotgun (WGS) entry which is preliminary data.</text>
</comment>
<accession>A0A835LFJ6</accession>
<gene>
    <name evidence="1" type="ORF">IFM89_017805</name>
</gene>
<evidence type="ECO:0000313" key="2">
    <source>
        <dbReference type="Proteomes" id="UP000631114"/>
    </source>
</evidence>
<feature type="non-terminal residue" evidence="1">
    <location>
        <position position="380"/>
    </location>
</feature>